<dbReference type="AlphaFoldDB" id="A0A4T9TB81"/>
<sequence>MANTEVPGAFEGFSAEEKQAFFELMRNTDDTVEIWIEKYDDVAVKKGDDVECIQVKSVTSNNNPFANKSAELWKSLSNWVDKLKGAEIASEINICRCRYSVSSPHAFTVGRIVTSFCDAVSERDAEDALQETQSIIKVPTSSIKPFVDNFFALENRACAINVVRAFSYEHHSEFMKELRQLFHETSSVTPNLEKSLFETMCGWIRIQSAPFTESGNPACILRGSYRDKLASESQRLRENPLSQPIDNPTPKDIEAEKQKLPNYLRQLQLIDMAQDDVCDERSAKAITEKLKSDRHVAILAKDGVISLESFELYRDNMISDWEDVRRDKLLAANTDDISLGQQIYIATRKEIKHNHLQGFEPPRDTAYGQLHGLADEPERHTGVPRIGWHPDYESELIKRISEDTDEE</sequence>
<protein>
    <recommendedName>
        <fullName evidence="3">DUF4297 domain-containing protein</fullName>
    </recommendedName>
</protein>
<gene>
    <name evidence="1" type="ORF">E5982_04725</name>
</gene>
<accession>A0A4T9TB81</accession>
<dbReference type="Proteomes" id="UP000309454">
    <property type="component" value="Unassembled WGS sequence"/>
</dbReference>
<dbReference type="OrthoDB" id="2786695at2"/>
<comment type="caution">
    <text evidence="1">The sequence shown here is derived from an EMBL/GenBank/DDBJ whole genome shotgun (WGS) entry which is preliminary data.</text>
</comment>
<reference evidence="1 2" key="1">
    <citation type="submission" date="2019-04" db="EMBL/GenBank/DDBJ databases">
        <title>Microbes associate with the intestines of laboratory mice.</title>
        <authorList>
            <person name="Navarre W."/>
            <person name="Wong E."/>
            <person name="Huang K.C."/>
            <person name="Tropini C."/>
            <person name="Ng K."/>
            <person name="Yu B."/>
        </authorList>
    </citation>
    <scope>NUCLEOTIDE SEQUENCE [LARGE SCALE GENOMIC DNA]</scope>
    <source>
        <strain evidence="1 2">NM48_B13</strain>
    </source>
</reference>
<dbReference type="EMBL" id="SSTM01000002">
    <property type="protein sequence ID" value="TJW11505.1"/>
    <property type="molecule type" value="Genomic_DNA"/>
</dbReference>
<evidence type="ECO:0008006" key="3">
    <source>
        <dbReference type="Google" id="ProtNLM"/>
    </source>
</evidence>
<evidence type="ECO:0000313" key="1">
    <source>
        <dbReference type="EMBL" id="TJW11505.1"/>
    </source>
</evidence>
<name>A0A4T9TB81_9ACTN</name>
<organism evidence="1 2">
    <name type="scientific">Parvibacter caecicola</name>
    <dbReference type="NCBI Taxonomy" id="747645"/>
    <lineage>
        <taxon>Bacteria</taxon>
        <taxon>Bacillati</taxon>
        <taxon>Actinomycetota</taxon>
        <taxon>Coriobacteriia</taxon>
        <taxon>Coriobacteriales</taxon>
        <taxon>Coriobacteriaceae</taxon>
        <taxon>Parvibacter</taxon>
    </lineage>
</organism>
<keyword evidence="2" id="KW-1185">Reference proteome</keyword>
<dbReference type="RefSeq" id="WP_136845622.1">
    <property type="nucleotide sequence ID" value="NZ_SSTM01000002.1"/>
</dbReference>
<evidence type="ECO:0000313" key="2">
    <source>
        <dbReference type="Proteomes" id="UP000309454"/>
    </source>
</evidence>
<proteinExistence type="predicted"/>